<dbReference type="Proteomes" id="UP000005239">
    <property type="component" value="Unassembled WGS sequence"/>
</dbReference>
<proteinExistence type="predicted"/>
<feature type="region of interest" description="Disordered" evidence="1">
    <location>
        <begin position="331"/>
        <end position="399"/>
    </location>
</feature>
<accession>A0A8R1UET6</accession>
<sequence length="399" mass="44549">MSGSLAFPLSLLLFFLSSLKCSSDLSEPCPLDQSCVLFVFENANELRNYQIHADPQKKSLLDYDAIQTRLAVPPPRPSSGRLPTEDYPPVLPTSEMTWHLTATTNIPVDDFETIENFLKDKFNRSRMEDAGIRQYINYDMKRTELASLNKKLILIFDEKTVLSVGHSEEEKSILLKFWSYTQDLLDGCSPTDVHDQCPSTECDKLIITPNEVTCAQKGLKLWVVSDGRSTSITQIKCTSKQWKYSLTDGTVAQLNVSNFVRCSAKDPSRAEPQTEEGPVHWLWRRRTLHSAHGVFVYLQRRKSGEKICPERSTTEGESTVLGVTIDPTKAETKSWRWSDAPSVPSNKDNHAAKATTLSDKGTLSPPDPAAQADQGPKKDTTFINVTESATIATQSGTEK</sequence>
<protein>
    <submittedName>
        <fullName evidence="3">Uncharacterized protein</fullName>
    </submittedName>
</protein>
<keyword evidence="4" id="KW-1185">Reference proteome</keyword>
<accession>A0A2A6CTH5</accession>
<reference evidence="3" key="2">
    <citation type="submission" date="2022-06" db="UniProtKB">
        <authorList>
            <consortium name="EnsemblMetazoa"/>
        </authorList>
    </citation>
    <scope>IDENTIFICATION</scope>
    <source>
        <strain evidence="3">PS312</strain>
    </source>
</reference>
<feature type="signal peptide" evidence="2">
    <location>
        <begin position="1"/>
        <end position="21"/>
    </location>
</feature>
<keyword evidence="2" id="KW-0732">Signal</keyword>
<organism evidence="3 4">
    <name type="scientific">Pristionchus pacificus</name>
    <name type="common">Parasitic nematode worm</name>
    <dbReference type="NCBI Taxonomy" id="54126"/>
    <lineage>
        <taxon>Eukaryota</taxon>
        <taxon>Metazoa</taxon>
        <taxon>Ecdysozoa</taxon>
        <taxon>Nematoda</taxon>
        <taxon>Chromadorea</taxon>
        <taxon>Rhabditida</taxon>
        <taxon>Rhabditina</taxon>
        <taxon>Diplogasteromorpha</taxon>
        <taxon>Diplogasteroidea</taxon>
        <taxon>Neodiplogasteridae</taxon>
        <taxon>Pristionchus</taxon>
    </lineage>
</organism>
<evidence type="ECO:0000256" key="1">
    <source>
        <dbReference type="SAM" id="MobiDB-lite"/>
    </source>
</evidence>
<feature type="chain" id="PRO_5043702714" evidence="2">
    <location>
        <begin position="22"/>
        <end position="399"/>
    </location>
</feature>
<dbReference type="AlphaFoldDB" id="A0A2A6CTH5"/>
<gene>
    <name evidence="3" type="primary">WBGene00108622</name>
</gene>
<evidence type="ECO:0000313" key="4">
    <source>
        <dbReference type="Proteomes" id="UP000005239"/>
    </source>
</evidence>
<name>A0A2A6CTH5_PRIPA</name>
<dbReference type="EnsemblMetazoa" id="PPA19068.1">
    <property type="protein sequence ID" value="PPA19068.1"/>
    <property type="gene ID" value="WBGene00108622"/>
</dbReference>
<feature type="compositionally biased region" description="Polar residues" evidence="1">
    <location>
        <begin position="381"/>
        <end position="399"/>
    </location>
</feature>
<evidence type="ECO:0000313" key="3">
    <source>
        <dbReference type="EnsemblMetazoa" id="PPA19068.1"/>
    </source>
</evidence>
<reference evidence="4" key="1">
    <citation type="journal article" date="2008" name="Nat. Genet.">
        <title>The Pristionchus pacificus genome provides a unique perspective on nematode lifestyle and parasitism.</title>
        <authorList>
            <person name="Dieterich C."/>
            <person name="Clifton S.W."/>
            <person name="Schuster L.N."/>
            <person name="Chinwalla A."/>
            <person name="Delehaunty K."/>
            <person name="Dinkelacker I."/>
            <person name="Fulton L."/>
            <person name="Fulton R."/>
            <person name="Godfrey J."/>
            <person name="Minx P."/>
            <person name="Mitreva M."/>
            <person name="Roeseler W."/>
            <person name="Tian H."/>
            <person name="Witte H."/>
            <person name="Yang S.P."/>
            <person name="Wilson R.K."/>
            <person name="Sommer R.J."/>
        </authorList>
    </citation>
    <scope>NUCLEOTIDE SEQUENCE [LARGE SCALE GENOMIC DNA]</scope>
    <source>
        <strain evidence="4">PS312</strain>
    </source>
</reference>
<evidence type="ECO:0000256" key="2">
    <source>
        <dbReference type="SAM" id="SignalP"/>
    </source>
</evidence>